<protein>
    <submittedName>
        <fullName evidence="14">SCNuncharacterized</fullName>
    </submittedName>
</protein>
<keyword evidence="10 11" id="KW-0407">Ion channel</keyword>
<evidence type="ECO:0000256" key="9">
    <source>
        <dbReference type="ARBA" id="ARBA00023201"/>
    </source>
</evidence>
<dbReference type="Gene3D" id="1.10.287.770">
    <property type="entry name" value="YojJ-like"/>
    <property type="match status" value="1"/>
</dbReference>
<evidence type="ECO:0000256" key="6">
    <source>
        <dbReference type="ARBA" id="ARBA00023053"/>
    </source>
</evidence>
<evidence type="ECO:0000256" key="4">
    <source>
        <dbReference type="ARBA" id="ARBA00022692"/>
    </source>
</evidence>
<evidence type="ECO:0000256" key="1">
    <source>
        <dbReference type="ARBA" id="ARBA00004141"/>
    </source>
</evidence>
<keyword evidence="7 11" id="KW-0406">Ion transport</keyword>
<evidence type="ECO:0000256" key="5">
    <source>
        <dbReference type="ARBA" id="ARBA00022989"/>
    </source>
</evidence>
<evidence type="ECO:0000256" key="2">
    <source>
        <dbReference type="ARBA" id="ARBA00022448"/>
    </source>
</evidence>
<evidence type="ECO:0000256" key="11">
    <source>
        <dbReference type="RuleBase" id="RU000679"/>
    </source>
</evidence>
<keyword evidence="9 11" id="KW-0739">Sodium transport</keyword>
<dbReference type="Pfam" id="PF00858">
    <property type="entry name" value="ASC"/>
    <property type="match status" value="1"/>
</dbReference>
<feature type="region of interest" description="Disordered" evidence="12">
    <location>
        <begin position="547"/>
        <end position="575"/>
    </location>
</feature>
<keyword evidence="4 11" id="KW-0812">Transmembrane</keyword>
<evidence type="ECO:0000256" key="10">
    <source>
        <dbReference type="ARBA" id="ARBA00023303"/>
    </source>
</evidence>
<comment type="similarity">
    <text evidence="11">Belongs to the amiloride-sensitive sodium channel (TC 1.A.6) family.</text>
</comment>
<keyword evidence="8 13" id="KW-0472">Membrane</keyword>
<sequence>MNSWRHNRIADSGDDDSGSLASRDSEGKRKSFRRLLSRFADKTSMVGVGYINSAKFLWARIIWCFLLLIAVGAMTLHLWYLINQYLEYPVVTKISLGYSDLRFPQVTFCNTNTMHRGKLDAYTGADELKALIRELRPENIAPDMFDPNWDPFTTHNQPPPDPPRKRFVDNYGSIDPSRYDPLAANDPRKKAPPKGSNEYDGEIDPKRELDTVFKDLYMDLPKNVRSQLGHGIKDMLLSCSFNGRGGISSIDVDHKWQAVLLAYLFTELTKKYHVSVVGLSMQLYLESSEYLSGVTTGYGARLLLHEPDSYPYPAHEGIFIPASMETSIGLKMTYIERANGSYGSCEWGNDFRSRYDVMYTRRSCQSFCVLEDVVYQCGCFDKEMEEFARKLNDTLRPCRQSEEVRCMVDLENRYARMELKCDCEEPCRETKYGKTISQRQWPTDDFANILLQGVCENNLEKCKNLKDMGNSRDLNYNFLKLNIYYEDLNFETIEEFPEIEVQQFLSDVGGAIGLWIGLSILSLCEVGQLLIELCNYGIHTAKKQSRYERKKLRRQERTDMSEAEGQDQNGYGPIPKGETVYNDFSGINMTLTSPRGNAEMYLTPASAGFGGRI</sequence>
<gene>
    <name evidence="14" type="ORF">MAR_036694</name>
</gene>
<dbReference type="PANTHER" id="PTHR11690:SF248">
    <property type="entry name" value="PICKPOCKET 17, ISOFORM A"/>
    <property type="match status" value="1"/>
</dbReference>
<organism evidence="14 15">
    <name type="scientific">Mya arenaria</name>
    <name type="common">Soft-shell clam</name>
    <dbReference type="NCBI Taxonomy" id="6604"/>
    <lineage>
        <taxon>Eukaryota</taxon>
        <taxon>Metazoa</taxon>
        <taxon>Spiralia</taxon>
        <taxon>Lophotrochozoa</taxon>
        <taxon>Mollusca</taxon>
        <taxon>Bivalvia</taxon>
        <taxon>Autobranchia</taxon>
        <taxon>Heteroconchia</taxon>
        <taxon>Euheterodonta</taxon>
        <taxon>Imparidentia</taxon>
        <taxon>Neoheterodontei</taxon>
        <taxon>Myida</taxon>
        <taxon>Myoidea</taxon>
        <taxon>Myidae</taxon>
        <taxon>Mya</taxon>
    </lineage>
</organism>
<dbReference type="Gene3D" id="2.60.470.10">
    <property type="entry name" value="Acid-sensing ion channels like domains"/>
    <property type="match status" value="1"/>
</dbReference>
<dbReference type="InterPro" id="IPR001873">
    <property type="entry name" value="ENaC"/>
</dbReference>
<keyword evidence="15" id="KW-1185">Reference proteome</keyword>
<keyword evidence="3 11" id="KW-0894">Sodium channel</keyword>
<keyword evidence="5 13" id="KW-1133">Transmembrane helix</keyword>
<accession>A0ABY7FLU2</accession>
<evidence type="ECO:0000256" key="12">
    <source>
        <dbReference type="SAM" id="MobiDB-lite"/>
    </source>
</evidence>
<evidence type="ECO:0000256" key="7">
    <source>
        <dbReference type="ARBA" id="ARBA00023065"/>
    </source>
</evidence>
<evidence type="ECO:0000256" key="8">
    <source>
        <dbReference type="ARBA" id="ARBA00023136"/>
    </source>
</evidence>
<evidence type="ECO:0000313" key="14">
    <source>
        <dbReference type="EMBL" id="WAR23025.1"/>
    </source>
</evidence>
<keyword evidence="2 11" id="KW-0813">Transport</keyword>
<dbReference type="Proteomes" id="UP001164746">
    <property type="component" value="Chromosome 13"/>
</dbReference>
<dbReference type="PRINTS" id="PR01078">
    <property type="entry name" value="AMINACHANNEL"/>
</dbReference>
<feature type="region of interest" description="Disordered" evidence="12">
    <location>
        <begin position="147"/>
        <end position="203"/>
    </location>
</feature>
<name>A0ABY7FLU2_MYAAR</name>
<comment type="subcellular location">
    <subcellularLocation>
        <location evidence="1">Membrane</location>
        <topology evidence="1">Multi-pass membrane protein</topology>
    </subcellularLocation>
</comment>
<evidence type="ECO:0000313" key="15">
    <source>
        <dbReference type="Proteomes" id="UP001164746"/>
    </source>
</evidence>
<feature type="transmembrane region" description="Helical" evidence="13">
    <location>
        <begin position="61"/>
        <end position="82"/>
    </location>
</feature>
<reference evidence="14" key="1">
    <citation type="submission" date="2022-11" db="EMBL/GenBank/DDBJ databases">
        <title>Centuries of genome instability and evolution in soft-shell clam transmissible cancer (bioRxiv).</title>
        <authorList>
            <person name="Hart S.F.M."/>
            <person name="Yonemitsu M.A."/>
            <person name="Giersch R.M."/>
            <person name="Beal B.F."/>
            <person name="Arriagada G."/>
            <person name="Davis B.W."/>
            <person name="Ostrander E.A."/>
            <person name="Goff S.P."/>
            <person name="Metzger M.J."/>
        </authorList>
    </citation>
    <scope>NUCLEOTIDE SEQUENCE</scope>
    <source>
        <strain evidence="14">MELC-2E11</strain>
        <tissue evidence="14">Siphon/mantle</tissue>
    </source>
</reference>
<evidence type="ECO:0000256" key="13">
    <source>
        <dbReference type="SAM" id="Phobius"/>
    </source>
</evidence>
<feature type="region of interest" description="Disordered" evidence="12">
    <location>
        <begin position="1"/>
        <end position="25"/>
    </location>
</feature>
<evidence type="ECO:0000256" key="3">
    <source>
        <dbReference type="ARBA" id="ARBA00022461"/>
    </source>
</evidence>
<dbReference type="EMBL" id="CP111024">
    <property type="protein sequence ID" value="WAR23025.1"/>
    <property type="molecule type" value="Genomic_DNA"/>
</dbReference>
<dbReference type="PANTHER" id="PTHR11690">
    <property type="entry name" value="AMILORIDE-SENSITIVE SODIUM CHANNEL-RELATED"/>
    <property type="match status" value="1"/>
</dbReference>
<proteinExistence type="inferred from homology"/>
<keyword evidence="6" id="KW-0915">Sodium</keyword>